<dbReference type="Proteomes" id="UP000008810">
    <property type="component" value="Chromosome 1"/>
</dbReference>
<dbReference type="Gene3D" id="1.20.1280.50">
    <property type="match status" value="1"/>
</dbReference>
<dbReference type="EMBL" id="CM000880">
    <property type="protein sequence ID" value="KQK21238.1"/>
    <property type="molecule type" value="Genomic_DNA"/>
</dbReference>
<dbReference type="eggNOG" id="ENOG502R3X8">
    <property type="taxonomic scope" value="Eukaryota"/>
</dbReference>
<keyword evidence="4" id="KW-1185">Reference proteome</keyword>
<evidence type="ECO:0000259" key="1">
    <source>
        <dbReference type="PROSITE" id="PS50181"/>
    </source>
</evidence>
<dbReference type="InterPro" id="IPR036047">
    <property type="entry name" value="F-box-like_dom_sf"/>
</dbReference>
<dbReference type="Gramene" id="KQK21238">
    <property type="protein sequence ID" value="KQK21238"/>
    <property type="gene ID" value="BRADI_1g59587v3"/>
</dbReference>
<reference evidence="3" key="3">
    <citation type="submission" date="2018-08" db="UniProtKB">
        <authorList>
            <consortium name="EnsemblPlants"/>
        </authorList>
    </citation>
    <scope>IDENTIFICATION</scope>
    <source>
        <strain evidence="3">cv. Bd21</strain>
    </source>
</reference>
<dbReference type="HOGENOM" id="CLU_030606_0_0_1"/>
<reference evidence="2" key="2">
    <citation type="submission" date="2017-06" db="EMBL/GenBank/DDBJ databases">
        <title>WGS assembly of Brachypodium distachyon.</title>
        <authorList>
            <consortium name="The International Brachypodium Initiative"/>
            <person name="Lucas S."/>
            <person name="Harmon-Smith M."/>
            <person name="Lail K."/>
            <person name="Tice H."/>
            <person name="Grimwood J."/>
            <person name="Bruce D."/>
            <person name="Barry K."/>
            <person name="Shu S."/>
            <person name="Lindquist E."/>
            <person name="Wang M."/>
            <person name="Pitluck S."/>
            <person name="Vogel J.P."/>
            <person name="Garvin D.F."/>
            <person name="Mockler T.C."/>
            <person name="Schmutz J."/>
            <person name="Rokhsar D."/>
            <person name="Bevan M.W."/>
        </authorList>
    </citation>
    <scope>NUCLEOTIDE SEQUENCE</scope>
    <source>
        <strain evidence="2">Bd21</strain>
    </source>
</reference>
<dbReference type="PANTHER" id="PTHR34591:SF30">
    <property type="entry name" value="OS02G0149500 PROTEIN"/>
    <property type="match status" value="1"/>
</dbReference>
<gene>
    <name evidence="3" type="primary">LOC100836607</name>
    <name evidence="2" type="ORF">BRADI_1g59587v3</name>
</gene>
<protein>
    <recommendedName>
        <fullName evidence="1">F-box domain-containing protein</fullName>
    </recommendedName>
</protein>
<dbReference type="AlphaFoldDB" id="I1H4H0"/>
<organism evidence="3">
    <name type="scientific">Brachypodium distachyon</name>
    <name type="common">Purple false brome</name>
    <name type="synonym">Trachynia distachya</name>
    <dbReference type="NCBI Taxonomy" id="15368"/>
    <lineage>
        <taxon>Eukaryota</taxon>
        <taxon>Viridiplantae</taxon>
        <taxon>Streptophyta</taxon>
        <taxon>Embryophyta</taxon>
        <taxon>Tracheophyta</taxon>
        <taxon>Spermatophyta</taxon>
        <taxon>Magnoliopsida</taxon>
        <taxon>Liliopsida</taxon>
        <taxon>Poales</taxon>
        <taxon>Poaceae</taxon>
        <taxon>BOP clade</taxon>
        <taxon>Pooideae</taxon>
        <taxon>Stipodae</taxon>
        <taxon>Brachypodieae</taxon>
        <taxon>Brachypodium</taxon>
    </lineage>
</organism>
<proteinExistence type="predicted"/>
<dbReference type="SMART" id="SM00256">
    <property type="entry name" value="FBOX"/>
    <property type="match status" value="1"/>
</dbReference>
<dbReference type="Pfam" id="PF12937">
    <property type="entry name" value="F-box-like"/>
    <property type="match status" value="1"/>
</dbReference>
<feature type="domain" description="F-box" evidence="1">
    <location>
        <begin position="4"/>
        <end position="50"/>
    </location>
</feature>
<dbReference type="OMA" id="WIMRDIN"/>
<name>I1H4H0_BRADI</name>
<accession>I1H4H0</accession>
<dbReference type="KEGG" id="bdi:100836607"/>
<sequence length="461" mass="52914">MEEPSTVRRLPEDLLVDILRRLPPHTLAAARCVRKSWLRAIDGRRLMDLLPLPLAGFFLNFNGHLFPEFFARPSTMPSGAAISGELHSILRCGAAPGLFVKDHCNGLLLLYSGHVVNPAGRLWDELPRRPRPLEIALETSVGLGFQPQDYLVFDGPSESPAVVSYEVVTISHAGYCPPPGELLDHEVKQLEWPPSPFLFQVFSSRTNRWEERPFIREGEPVGTVGDMERAWPGGDYQYAVYWRGQLYVQRSFLIRISLSSGKYQVIKLPKGISSSEGYPEYRLGKSEKGVYFASLDFRDRLQVWILEETDGNTKWVLKHQADLQHKLAHRNYHSGRVCGPWIMRDINYDFYRPYSFPYDTPRLPSSQDAFEWDSDNDDVLEVNDKGPKPYRGCLSMLGFHPHKEVIFLSEACNRGLAYHLNTSKFQDLGDLCPRRYNHFVGKRKFILQSFPYTPCWTMEFP</sequence>
<evidence type="ECO:0000313" key="3">
    <source>
        <dbReference type="EnsemblPlants" id="KQK21238"/>
    </source>
</evidence>
<evidence type="ECO:0000313" key="4">
    <source>
        <dbReference type="Proteomes" id="UP000008810"/>
    </source>
</evidence>
<dbReference type="GeneID" id="100836607"/>
<dbReference type="PANTHER" id="PTHR34591">
    <property type="entry name" value="OS03G0653100 PROTEIN-RELATED"/>
    <property type="match status" value="1"/>
</dbReference>
<dbReference type="RefSeq" id="XP_003561525.1">
    <property type="nucleotide sequence ID" value="XM_003561477.4"/>
</dbReference>
<dbReference type="InterPro" id="IPR001810">
    <property type="entry name" value="F-box_dom"/>
</dbReference>
<evidence type="ECO:0000313" key="2">
    <source>
        <dbReference type="EMBL" id="KQK21238.1"/>
    </source>
</evidence>
<dbReference type="PROSITE" id="PS50181">
    <property type="entry name" value="FBOX"/>
    <property type="match status" value="1"/>
</dbReference>
<dbReference type="OrthoDB" id="639965at2759"/>
<reference evidence="2 3" key="1">
    <citation type="journal article" date="2010" name="Nature">
        <title>Genome sequencing and analysis of the model grass Brachypodium distachyon.</title>
        <authorList>
            <consortium name="International Brachypodium Initiative"/>
        </authorList>
    </citation>
    <scope>NUCLEOTIDE SEQUENCE [LARGE SCALE GENOMIC DNA]</scope>
    <source>
        <strain evidence="2 3">Bd21</strain>
    </source>
</reference>
<dbReference type="SUPFAM" id="SSF81383">
    <property type="entry name" value="F-box domain"/>
    <property type="match status" value="1"/>
</dbReference>
<dbReference type="EnsemblPlants" id="KQK21238">
    <property type="protein sequence ID" value="KQK21238"/>
    <property type="gene ID" value="BRADI_1g59587v3"/>
</dbReference>